<dbReference type="GO" id="GO:0006801">
    <property type="term" value="P:superoxide metabolic process"/>
    <property type="evidence" value="ECO:0007669"/>
    <property type="project" value="InterPro"/>
</dbReference>
<dbReference type="InterPro" id="IPR036423">
    <property type="entry name" value="SOD-like_Cu/Zn_dom_sf"/>
</dbReference>
<dbReference type="PRINTS" id="PR00068">
    <property type="entry name" value="CUZNDISMTASE"/>
</dbReference>
<dbReference type="SUPFAM" id="SSF49329">
    <property type="entry name" value="Cu,Zn superoxide dismutase-like"/>
    <property type="match status" value="1"/>
</dbReference>
<dbReference type="InterPro" id="IPR018152">
    <property type="entry name" value="SOD_Cu/Zn_BS"/>
</dbReference>
<dbReference type="InterPro" id="IPR001424">
    <property type="entry name" value="SOD_Cu_Zn_dom"/>
</dbReference>
<dbReference type="Pfam" id="PF00080">
    <property type="entry name" value="Sod_Cu"/>
    <property type="match status" value="1"/>
</dbReference>
<evidence type="ECO:0000259" key="4">
    <source>
        <dbReference type="Pfam" id="PF00080"/>
    </source>
</evidence>
<protein>
    <recommendedName>
        <fullName evidence="4">Superoxide dismutase copper/zinc binding domain-containing protein</fullName>
    </recommendedName>
</protein>
<gene>
    <name evidence="5" type="ORF">XAT740_LOCUS22264</name>
</gene>
<feature type="chain" id="PRO_5032430587" description="Superoxide dismutase copper/zinc binding domain-containing protein" evidence="3">
    <location>
        <begin position="24"/>
        <end position="551"/>
    </location>
</feature>
<dbReference type="PANTHER" id="PTHR10003">
    <property type="entry name" value="SUPEROXIDE DISMUTASE CU-ZN -RELATED"/>
    <property type="match status" value="1"/>
</dbReference>
<dbReference type="CDD" id="cd00305">
    <property type="entry name" value="Cu-Zn_Superoxide_Dismutase"/>
    <property type="match status" value="1"/>
</dbReference>
<dbReference type="AlphaFoldDB" id="A0A814UIU0"/>
<evidence type="ECO:0000256" key="3">
    <source>
        <dbReference type="SAM" id="SignalP"/>
    </source>
</evidence>
<dbReference type="EMBL" id="CAJNOR010001631">
    <property type="protein sequence ID" value="CAF1175249.1"/>
    <property type="molecule type" value="Genomic_DNA"/>
</dbReference>
<keyword evidence="3" id="KW-0732">Signal</keyword>
<evidence type="ECO:0000256" key="1">
    <source>
        <dbReference type="SAM" id="MobiDB-lite"/>
    </source>
</evidence>
<evidence type="ECO:0000313" key="5">
    <source>
        <dbReference type="EMBL" id="CAF1175249.1"/>
    </source>
</evidence>
<evidence type="ECO:0000256" key="2">
    <source>
        <dbReference type="SAM" id="Phobius"/>
    </source>
</evidence>
<dbReference type="Gene3D" id="2.60.40.200">
    <property type="entry name" value="Superoxide dismutase, copper/zinc binding domain"/>
    <property type="match status" value="1"/>
</dbReference>
<dbReference type="InterPro" id="IPR024134">
    <property type="entry name" value="SOD_Cu/Zn_/chaperone"/>
</dbReference>
<keyword evidence="2" id="KW-0812">Transmembrane</keyword>
<keyword evidence="6" id="KW-1185">Reference proteome</keyword>
<keyword evidence="2" id="KW-0472">Membrane</keyword>
<comment type="caution">
    <text evidence="5">The sequence shown here is derived from an EMBL/GenBank/DDBJ whole genome shotgun (WGS) entry which is preliminary data.</text>
</comment>
<evidence type="ECO:0000313" key="6">
    <source>
        <dbReference type="Proteomes" id="UP000663828"/>
    </source>
</evidence>
<dbReference type="Proteomes" id="UP000663828">
    <property type="component" value="Unassembled WGS sequence"/>
</dbReference>
<feature type="transmembrane region" description="Helical" evidence="2">
    <location>
        <begin position="473"/>
        <end position="498"/>
    </location>
</feature>
<name>A0A814UIU0_ADIRI</name>
<organism evidence="5 6">
    <name type="scientific">Adineta ricciae</name>
    <name type="common">Rotifer</name>
    <dbReference type="NCBI Taxonomy" id="249248"/>
    <lineage>
        <taxon>Eukaryota</taxon>
        <taxon>Metazoa</taxon>
        <taxon>Spiralia</taxon>
        <taxon>Gnathifera</taxon>
        <taxon>Rotifera</taxon>
        <taxon>Eurotatoria</taxon>
        <taxon>Bdelloidea</taxon>
        <taxon>Adinetida</taxon>
        <taxon>Adinetidae</taxon>
        <taxon>Adineta</taxon>
    </lineage>
</organism>
<feature type="signal peptide" evidence="3">
    <location>
        <begin position="1"/>
        <end position="23"/>
    </location>
</feature>
<dbReference type="PROSITE" id="PS00332">
    <property type="entry name" value="SOD_CU_ZN_2"/>
    <property type="match status" value="1"/>
</dbReference>
<reference evidence="5" key="1">
    <citation type="submission" date="2021-02" db="EMBL/GenBank/DDBJ databases">
        <authorList>
            <person name="Nowell W R."/>
        </authorList>
    </citation>
    <scope>NUCLEOTIDE SEQUENCE</scope>
</reference>
<keyword evidence="2" id="KW-1133">Transmembrane helix</keyword>
<dbReference type="GO" id="GO:0005507">
    <property type="term" value="F:copper ion binding"/>
    <property type="evidence" value="ECO:0007669"/>
    <property type="project" value="InterPro"/>
</dbReference>
<sequence length="551" mass="60140">MLATMLVTHTSVLILLLIYQTDCAMVATATMYLNGSNTTCGNLTFVQSNSSSSVSVTGMISGLTPNSTHGFHVHTLSMSTYAPDCTVVGDHFNPYNTSHGPITANITSRHAGDLGNLVMNANGSVYVNITDSIIQLYNTTQSIVNRTIIVHVNADDGGLGNSSTSNTTGNSGSRIACGLITLSLDVVMNTTTTTMTTATSTTSQTTTTTTATSTTSQTTTTTTATSTTSQTTTTATTATSTTSRTTTTTTTTTTTKSSAITFCNWSIGRRWHIMNLDSQNKVLIADVGSKEDDRMGFTDTIISPWLQLSPLCSFDGRLTFQFSISNARDHIEIYLIENNRTQTTSLGQWKSTTNKAHSIKVDDLSLQQGNITFQVSEQFQIAIEVRHVTNDRNHSNAWFALDDILIENCPFAIVNTTLDNSEYMSTTIPVSIWLSKLNVNGSNSTLANASFWKLTDFSSEPSSVSSRQTLLTLIIYLFCALIAFTLLIILCSIILFTYRKHCCPTSRSAIDHRYRYGTKSFNNRIGIQIENLDRDYQTVKTIDSTVRPCFE</sequence>
<proteinExistence type="predicted"/>
<feature type="domain" description="Superoxide dismutase copper/zinc binding" evidence="4">
    <location>
        <begin position="41"/>
        <end position="180"/>
    </location>
</feature>
<feature type="region of interest" description="Disordered" evidence="1">
    <location>
        <begin position="197"/>
        <end position="250"/>
    </location>
</feature>
<accession>A0A814UIU0</accession>